<evidence type="ECO:0000256" key="1">
    <source>
        <dbReference type="ARBA" id="ARBA00004479"/>
    </source>
</evidence>
<evidence type="ECO:0000256" key="11">
    <source>
        <dbReference type="SAM" id="SignalP"/>
    </source>
</evidence>
<feature type="signal peptide" evidence="11">
    <location>
        <begin position="1"/>
        <end position="21"/>
    </location>
</feature>
<protein>
    <recommendedName>
        <fullName evidence="3">Nicastrin</fullName>
    </recommendedName>
</protein>
<dbReference type="GO" id="GO:0016485">
    <property type="term" value="P:protein processing"/>
    <property type="evidence" value="ECO:0007669"/>
    <property type="project" value="InterPro"/>
</dbReference>
<dbReference type="GO" id="GO:0007219">
    <property type="term" value="P:Notch signaling pathway"/>
    <property type="evidence" value="ECO:0007669"/>
    <property type="project" value="UniProtKB-KW"/>
</dbReference>
<dbReference type="CTD" id="42964"/>
<dbReference type="Gene3D" id="3.40.630.10">
    <property type="entry name" value="Zn peptidases"/>
    <property type="match status" value="1"/>
</dbReference>
<dbReference type="EnsemblMetazoa" id="XM_014401650.2">
    <property type="protein sequence ID" value="XP_014257136.1"/>
    <property type="gene ID" value="LOC106670953"/>
</dbReference>
<name>A0A8I6TJU9_CIMLE</name>
<dbReference type="PANTHER" id="PTHR21092:SF0">
    <property type="entry name" value="NICASTRIN"/>
    <property type="match status" value="1"/>
</dbReference>
<keyword evidence="14" id="KW-1185">Reference proteome</keyword>
<dbReference type="InterPro" id="IPR008710">
    <property type="entry name" value="Nicastrin"/>
</dbReference>
<keyword evidence="6" id="KW-0914">Notch signaling pathway</keyword>
<evidence type="ECO:0000313" key="14">
    <source>
        <dbReference type="Proteomes" id="UP000494040"/>
    </source>
</evidence>
<keyword evidence="8 10" id="KW-0472">Membrane</keyword>
<comment type="subcellular location">
    <subcellularLocation>
        <location evidence="1">Membrane</location>
        <topology evidence="1">Single-pass type I membrane protein</topology>
    </subcellularLocation>
</comment>
<dbReference type="SUPFAM" id="SSF53187">
    <property type="entry name" value="Zn-dependent exopeptidases"/>
    <property type="match status" value="1"/>
</dbReference>
<feature type="transmembrane region" description="Helical" evidence="10">
    <location>
        <begin position="634"/>
        <end position="654"/>
    </location>
</feature>
<evidence type="ECO:0000256" key="10">
    <source>
        <dbReference type="SAM" id="Phobius"/>
    </source>
</evidence>
<reference evidence="13" key="1">
    <citation type="submission" date="2022-01" db="UniProtKB">
        <authorList>
            <consortium name="EnsemblMetazoa"/>
        </authorList>
    </citation>
    <scope>IDENTIFICATION</scope>
</reference>
<evidence type="ECO:0000256" key="9">
    <source>
        <dbReference type="ARBA" id="ARBA00023180"/>
    </source>
</evidence>
<evidence type="ECO:0000256" key="2">
    <source>
        <dbReference type="ARBA" id="ARBA00007717"/>
    </source>
</evidence>
<evidence type="ECO:0000256" key="3">
    <source>
        <dbReference type="ARBA" id="ARBA00015303"/>
    </source>
</evidence>
<comment type="similarity">
    <text evidence="2">Belongs to the nicastrin family.</text>
</comment>
<dbReference type="InterPro" id="IPR041084">
    <property type="entry name" value="Ncstrn_small"/>
</dbReference>
<dbReference type="GO" id="GO:0005886">
    <property type="term" value="C:plasma membrane"/>
    <property type="evidence" value="ECO:0007669"/>
    <property type="project" value="TreeGrafter"/>
</dbReference>
<evidence type="ECO:0000313" key="13">
    <source>
        <dbReference type="EnsemblMetazoa" id="XP_014257136.1"/>
    </source>
</evidence>
<feature type="chain" id="PRO_5035208233" description="Nicastrin" evidence="11">
    <location>
        <begin position="22"/>
        <end position="670"/>
    </location>
</feature>
<dbReference type="OrthoDB" id="755951at2759"/>
<evidence type="ECO:0000256" key="5">
    <source>
        <dbReference type="ARBA" id="ARBA00022729"/>
    </source>
</evidence>
<evidence type="ECO:0000259" key="12">
    <source>
        <dbReference type="Pfam" id="PF18266"/>
    </source>
</evidence>
<feature type="domain" description="Nicastrin small lobe" evidence="12">
    <location>
        <begin position="41"/>
        <end position="207"/>
    </location>
</feature>
<evidence type="ECO:0000256" key="4">
    <source>
        <dbReference type="ARBA" id="ARBA00022692"/>
    </source>
</evidence>
<dbReference type="PANTHER" id="PTHR21092">
    <property type="entry name" value="NICASTRIN"/>
    <property type="match status" value="1"/>
</dbReference>
<evidence type="ECO:0000256" key="8">
    <source>
        <dbReference type="ARBA" id="ARBA00023136"/>
    </source>
</evidence>
<dbReference type="AlphaFoldDB" id="A0A8I6TJU9"/>
<keyword evidence="4 10" id="KW-0812">Transmembrane</keyword>
<dbReference type="RefSeq" id="XP_014257136.1">
    <property type="nucleotide sequence ID" value="XM_014401650.2"/>
</dbReference>
<keyword evidence="5 11" id="KW-0732">Signal</keyword>
<dbReference type="Proteomes" id="UP000494040">
    <property type="component" value="Unassembled WGS sequence"/>
</dbReference>
<keyword evidence="9" id="KW-0325">Glycoprotein</keyword>
<accession>A0A8I6TJU9</accession>
<evidence type="ECO:0000256" key="6">
    <source>
        <dbReference type="ARBA" id="ARBA00022976"/>
    </source>
</evidence>
<sequence>MAHSEALKVFLTLFLYVSVSTSERQGVHEMMYQTLSGAAGCFRRMNGTHQFGCSSPRKGSFGVVQLVETDREVDFVLESAAAGPYMLVLSPKMIGLEVLKKLKSVPERVSGIVFTDRHNGKREFPSTYSPEDTCPNSAESSCNKENPWNPYGNSYIFTDWNVPFFLITEKSDYDTIVDCYKRFNLPLDDSQLSKPLCSLHMKSHMFAAVSSDVCMRRVNNHFVTPVKYCDPVGSENVALPIKADIAKNNKTIVIASRIDSASLFDGVAPGAMSAVTGLVTTLATASAIYNAVQSKKLSKNVLFVMFNGETFDYIGSSRVLYDIENKGFLTNSFRLNLEDIELFIDISQIGRPKNETGNEIFIHATGPEAKHFSKELIDNGVLFNASFVPSSIKELPPTSYTTFNKANPKMNGVVITNYDKAFKTKFYSGYYDTYETLDYTFMNGSVPDDSSIQYHIASVAASLVKTLLPIITDNNIPKNIYDLEDLMKRIDQVLLCYLVTRTCPLMEAVYPALASDPKLPQVLPLYVGVPHATNHMTKATGLLLSYFTSPQVNLSKSDCTSYDSNNLYTLLWLSGKNGDGVCLNTTLKFTPAISPAFLINDYDWTSGRYPTWTESVWDENSLSMFMKPSRRDEIIIFTTGVFTFLTTYVAVFFVKQKADNLFFPRYPTNC</sequence>
<dbReference type="Pfam" id="PF05450">
    <property type="entry name" value="Nicastrin"/>
    <property type="match status" value="1"/>
</dbReference>
<organism evidence="13 14">
    <name type="scientific">Cimex lectularius</name>
    <name type="common">Bed bug</name>
    <name type="synonym">Acanthia lectularia</name>
    <dbReference type="NCBI Taxonomy" id="79782"/>
    <lineage>
        <taxon>Eukaryota</taxon>
        <taxon>Metazoa</taxon>
        <taxon>Ecdysozoa</taxon>
        <taxon>Arthropoda</taxon>
        <taxon>Hexapoda</taxon>
        <taxon>Insecta</taxon>
        <taxon>Pterygota</taxon>
        <taxon>Neoptera</taxon>
        <taxon>Paraneoptera</taxon>
        <taxon>Hemiptera</taxon>
        <taxon>Heteroptera</taxon>
        <taxon>Panheteroptera</taxon>
        <taxon>Cimicomorpha</taxon>
        <taxon>Cimicidae</taxon>
        <taxon>Cimex</taxon>
    </lineage>
</organism>
<keyword evidence="7 10" id="KW-1133">Transmembrane helix</keyword>
<dbReference type="KEGG" id="clec:106670953"/>
<evidence type="ECO:0000256" key="7">
    <source>
        <dbReference type="ARBA" id="ARBA00022989"/>
    </source>
</evidence>
<dbReference type="Pfam" id="PF18266">
    <property type="entry name" value="Ncstrn_small"/>
    <property type="match status" value="1"/>
</dbReference>
<proteinExistence type="inferred from homology"/>
<dbReference type="GeneID" id="106670953"/>
<dbReference type="OMA" id="ECVYPGV"/>
<dbReference type="GO" id="GO:0007220">
    <property type="term" value="P:Notch receptor processing"/>
    <property type="evidence" value="ECO:0007669"/>
    <property type="project" value="TreeGrafter"/>
</dbReference>